<dbReference type="InterPro" id="IPR028995">
    <property type="entry name" value="Glyco_hydro_57/38_cen_sf"/>
</dbReference>
<dbReference type="CDD" id="cd10789">
    <property type="entry name" value="GH38N_AMII_ER_cytosolic"/>
    <property type="match status" value="1"/>
</dbReference>
<evidence type="ECO:0000256" key="4">
    <source>
        <dbReference type="ARBA" id="ARBA00023295"/>
    </source>
</evidence>
<evidence type="ECO:0000256" key="3">
    <source>
        <dbReference type="ARBA" id="ARBA00022801"/>
    </source>
</evidence>
<feature type="domain" description="Glycoside hydrolase family 38 central" evidence="5">
    <location>
        <begin position="265"/>
        <end position="342"/>
    </location>
</feature>
<proteinExistence type="inferred from homology"/>
<sequence length="782" mass="90466">MKVYMVGNAHLDPVWLWRWPEGAIEAAKTCLTALELLEKHEGFVFTRGETWVHRWFERAYPEEFERVKEFVRKKRWAVVNGWIVQPDMNLPHGECFVRQSLYGKKYFREKFGMEPEIAYCVDSFGHAGTLPQILKKCGYRAFVFMRPHPHEKPLPQTFRWRSADGSEVLAFRLVTNYETFDIEKLKRNIEETLKSAIPDLPATMCFYGVGDHGGGPTKEQIEFIEKNRNYRDGVTLLFGSPLHFFDEIEPHRDKLPVVEGDLHPHAVGCYSVNLELKKLNRKAEGELLQGEALASMSSLAGNYEYPHDDFEALWEDLLMNGFHDILGGTTTKEGFEDFKKYIGGILRGIDEIKTDAALNVLRKLKPGEKEIAFVLFNPTGRHRTEYAEFEPWMNWRPYENGVLIGPDGEVPFSYVRPTSLVRNMTRILFRADVPPFGYSLYRFREGKRKSFEGLLYGDNRVENEFLMLSLEDNGELRVHFKREGIELKGEDFQFPLILSDGSDTWGHGVYSFEGKRNPVRVRRIEFVEKSELRATILRESVSEFSLIKEFISIYFGEPYLRTRFLIDYHDRLTVLKLSYRFPFRLKNIHAEMPYGFSVREPDGMESPTGRLLLVETERSWLGFASDAVHAYDAIDGEVRLTAARCVPFAWHVPYELQPDAEYDYIDEGLREFELLFWAFGERKGDELRFSDILNSPLIAMSSLKGDGSLPDRRSFLEVKPSPNVRVEVLMKGAGGEYILRSFETLGKTGEISVLGRTFEVKPHELKTLVIRDTEVFESDTCF</sequence>
<comment type="caution">
    <text evidence="6">The sequence shown here is derived from an EMBL/GenBank/DDBJ whole genome shotgun (WGS) entry which is preliminary data.</text>
</comment>
<organism evidence="6">
    <name type="scientific">candidate division WOR-3 bacterium</name>
    <dbReference type="NCBI Taxonomy" id="2052148"/>
    <lineage>
        <taxon>Bacteria</taxon>
        <taxon>Bacteria division WOR-3</taxon>
    </lineage>
</organism>
<dbReference type="SMART" id="SM00872">
    <property type="entry name" value="Alpha-mann_mid"/>
    <property type="match status" value="1"/>
</dbReference>
<dbReference type="PANTHER" id="PTHR46017:SF1">
    <property type="entry name" value="ALPHA-MANNOSIDASE 2C1"/>
    <property type="match status" value="1"/>
</dbReference>
<comment type="similarity">
    <text evidence="1">Belongs to the glycosyl hydrolase 38 family.</text>
</comment>
<dbReference type="GO" id="GO:0046872">
    <property type="term" value="F:metal ion binding"/>
    <property type="evidence" value="ECO:0007669"/>
    <property type="project" value="UniProtKB-KW"/>
</dbReference>
<evidence type="ECO:0000256" key="2">
    <source>
        <dbReference type="ARBA" id="ARBA00022723"/>
    </source>
</evidence>
<keyword evidence="2" id="KW-0479">Metal-binding</keyword>
<evidence type="ECO:0000313" key="6">
    <source>
        <dbReference type="EMBL" id="HDM90183.1"/>
    </source>
</evidence>
<dbReference type="SUPFAM" id="SSF88713">
    <property type="entry name" value="Glycoside hydrolase/deacetylase"/>
    <property type="match status" value="1"/>
</dbReference>
<dbReference type="InterPro" id="IPR037094">
    <property type="entry name" value="Glyco_hydro_38_cen_sf"/>
</dbReference>
<dbReference type="GO" id="GO:0030246">
    <property type="term" value="F:carbohydrate binding"/>
    <property type="evidence" value="ECO:0007669"/>
    <property type="project" value="InterPro"/>
</dbReference>
<dbReference type="InterPro" id="IPR011330">
    <property type="entry name" value="Glyco_hydro/deAcase_b/a-brl"/>
</dbReference>
<evidence type="ECO:0000256" key="1">
    <source>
        <dbReference type="ARBA" id="ARBA00009792"/>
    </source>
</evidence>
<dbReference type="InterPro" id="IPR011682">
    <property type="entry name" value="Glyco_hydro_38_C"/>
</dbReference>
<dbReference type="InterPro" id="IPR027291">
    <property type="entry name" value="Glyco_hydro_38_N_sf"/>
</dbReference>
<dbReference type="GO" id="GO:0006013">
    <property type="term" value="P:mannose metabolic process"/>
    <property type="evidence" value="ECO:0007669"/>
    <property type="project" value="InterPro"/>
</dbReference>
<protein>
    <submittedName>
        <fullName evidence="6">Alpha-mannosidase</fullName>
    </submittedName>
</protein>
<name>A0A7C1BDW2_UNCW3</name>
<dbReference type="EMBL" id="DRBW01000123">
    <property type="protein sequence ID" value="HDM90183.1"/>
    <property type="molecule type" value="Genomic_DNA"/>
</dbReference>
<reference evidence="6" key="1">
    <citation type="journal article" date="2020" name="mSystems">
        <title>Genome- and Community-Level Interaction Insights into Carbon Utilization and Element Cycling Functions of Hydrothermarchaeota in Hydrothermal Sediment.</title>
        <authorList>
            <person name="Zhou Z."/>
            <person name="Liu Y."/>
            <person name="Xu W."/>
            <person name="Pan J."/>
            <person name="Luo Z.H."/>
            <person name="Li M."/>
        </authorList>
    </citation>
    <scope>NUCLEOTIDE SEQUENCE [LARGE SCALE GENOMIC DNA]</scope>
    <source>
        <strain evidence="6">HyVt-237</strain>
    </source>
</reference>
<dbReference type="InterPro" id="IPR011013">
    <property type="entry name" value="Gal_mutarotase_sf_dom"/>
</dbReference>
<keyword evidence="3" id="KW-0378">Hydrolase</keyword>
<dbReference type="Pfam" id="PF07748">
    <property type="entry name" value="Glyco_hydro_38C"/>
    <property type="match status" value="1"/>
</dbReference>
<accession>A0A7C1BDW2</accession>
<dbReference type="InterPro" id="IPR000602">
    <property type="entry name" value="Glyco_hydro_38_N"/>
</dbReference>
<dbReference type="PANTHER" id="PTHR46017">
    <property type="entry name" value="ALPHA-MANNOSIDASE 2C1"/>
    <property type="match status" value="1"/>
</dbReference>
<evidence type="ECO:0000259" key="5">
    <source>
        <dbReference type="SMART" id="SM00872"/>
    </source>
</evidence>
<dbReference type="Gene3D" id="1.20.1270.50">
    <property type="entry name" value="Glycoside hydrolase family 38, central domain"/>
    <property type="match status" value="1"/>
</dbReference>
<dbReference type="Gene3D" id="3.20.110.10">
    <property type="entry name" value="Glycoside hydrolase 38, N terminal domain"/>
    <property type="match status" value="1"/>
</dbReference>
<dbReference type="InterPro" id="IPR015341">
    <property type="entry name" value="Glyco_hydro_38_cen"/>
</dbReference>
<dbReference type="GO" id="GO:0009313">
    <property type="term" value="P:oligosaccharide catabolic process"/>
    <property type="evidence" value="ECO:0007669"/>
    <property type="project" value="TreeGrafter"/>
</dbReference>
<dbReference type="GO" id="GO:0004559">
    <property type="term" value="F:alpha-mannosidase activity"/>
    <property type="evidence" value="ECO:0007669"/>
    <property type="project" value="InterPro"/>
</dbReference>
<dbReference type="Proteomes" id="UP000885931">
    <property type="component" value="Unassembled WGS sequence"/>
</dbReference>
<gene>
    <name evidence="6" type="ORF">ENG67_03125</name>
</gene>
<dbReference type="SUPFAM" id="SSF74650">
    <property type="entry name" value="Galactose mutarotase-like"/>
    <property type="match status" value="1"/>
</dbReference>
<dbReference type="Gene3D" id="2.70.98.30">
    <property type="entry name" value="Golgi alpha-mannosidase II, domain 4"/>
    <property type="match status" value="1"/>
</dbReference>
<dbReference type="Pfam" id="PF01074">
    <property type="entry name" value="Glyco_hydro_38N"/>
    <property type="match status" value="1"/>
</dbReference>
<dbReference type="Pfam" id="PF09261">
    <property type="entry name" value="Alpha-mann_mid"/>
    <property type="match status" value="1"/>
</dbReference>
<dbReference type="SUPFAM" id="SSF88688">
    <property type="entry name" value="Families 57/38 glycoside transferase middle domain"/>
    <property type="match status" value="1"/>
</dbReference>
<keyword evidence="4" id="KW-0326">Glycosidase</keyword>
<dbReference type="AlphaFoldDB" id="A0A7C1BDW2"/>